<feature type="compositionally biased region" description="Polar residues" evidence="1">
    <location>
        <begin position="13"/>
        <end position="29"/>
    </location>
</feature>
<evidence type="ECO:0000256" key="1">
    <source>
        <dbReference type="SAM" id="MobiDB-lite"/>
    </source>
</evidence>
<evidence type="ECO:0008006" key="4">
    <source>
        <dbReference type="Google" id="ProtNLM"/>
    </source>
</evidence>
<dbReference type="AlphaFoldDB" id="A0A2H1FZN6"/>
<feature type="region of interest" description="Disordered" evidence="1">
    <location>
        <begin position="7"/>
        <end position="29"/>
    </location>
</feature>
<dbReference type="EMBL" id="LT854254">
    <property type="protein sequence ID" value="SMR46778.1"/>
    <property type="molecule type" value="Genomic_DNA"/>
</dbReference>
<proteinExistence type="predicted"/>
<organism evidence="2 3">
    <name type="scientific">Zymoseptoria tritici ST99CH_1E4</name>
    <dbReference type="NCBI Taxonomy" id="1276532"/>
    <lineage>
        <taxon>Eukaryota</taxon>
        <taxon>Fungi</taxon>
        <taxon>Dikarya</taxon>
        <taxon>Ascomycota</taxon>
        <taxon>Pezizomycotina</taxon>
        <taxon>Dothideomycetes</taxon>
        <taxon>Dothideomycetidae</taxon>
        <taxon>Mycosphaerellales</taxon>
        <taxon>Mycosphaerellaceae</taxon>
        <taxon>Zymoseptoria</taxon>
    </lineage>
</organism>
<reference evidence="3" key="1">
    <citation type="submission" date="2017-05" db="EMBL/GenBank/DDBJ databases">
        <authorList>
            <person name="Song R."/>
            <person name="Chenine A.L."/>
            <person name="Ruprecht R.M."/>
        </authorList>
    </citation>
    <scope>NUCLEOTIDE SEQUENCE [LARGE SCALE GENOMIC DNA]</scope>
</reference>
<evidence type="ECO:0000313" key="2">
    <source>
        <dbReference type="EMBL" id="SMR46778.1"/>
    </source>
</evidence>
<protein>
    <recommendedName>
        <fullName evidence="4">F-box domain-containing protein</fullName>
    </recommendedName>
</protein>
<sequence length="206" mass="23219">MYLVLSHDIGPSASLSGKTTKPSPSQMTPDSAAARVLAIPELLELILLQLDSLPDLIRCRRVNQTFLRTIHTCRALRQILFLEADHSQESTINPLLPTFFSLLPGYRSSTIALRVDLVALWSQYDPDAPPPLWHKMFIAQPPTTTCVIPVGSVATVFFKRVYPEGMTFGDLERAVIAAFEVRKGRRSGRERLEELSRENSVLIYWR</sequence>
<evidence type="ECO:0000313" key="3">
    <source>
        <dbReference type="Proteomes" id="UP000245764"/>
    </source>
</evidence>
<name>A0A2H1FZN6_ZYMTR</name>
<dbReference type="Proteomes" id="UP000245764">
    <property type="component" value="Chromosome 2"/>
</dbReference>
<accession>A0A2H1FZN6</accession>
<gene>
    <name evidence="2" type="ORF">ZT1E4_G3396</name>
</gene>